<organism evidence="6 7">
    <name type="scientific">Janthinobacterium lividum</name>
    <dbReference type="NCBI Taxonomy" id="29581"/>
    <lineage>
        <taxon>Bacteria</taxon>
        <taxon>Pseudomonadati</taxon>
        <taxon>Pseudomonadota</taxon>
        <taxon>Betaproteobacteria</taxon>
        <taxon>Burkholderiales</taxon>
        <taxon>Oxalobacteraceae</taxon>
        <taxon>Janthinobacterium</taxon>
    </lineage>
</organism>
<name>A0A1S1UCM7_9BURK</name>
<sequence>MSRKIPMLQALNCFEAAARHQSYTHAARELSLTQSAVSRQISSLESFLGVQLFQRTRHGVLLTSAGAAYARQIAARLDGLERDTLDTMARQGGGGALQLASVPTFATRWLMPRLGSLAGRHPDIVVHIDAYTKPFMFADTEYDGALYAGTPEQLARWPGTRATLLMHEEIVPVASPRLLAARSDWQPQDVLELTLLQQSTRPGAWRQWFDAMQVEGEGRDGAHYGARYELFSMLAMAAVQGQGAVLLPRMLVEAELARGELQIVCERPLRGQRAYYLITPETAHEKTALQQLRAWLQDEAA</sequence>
<dbReference type="PANTHER" id="PTHR30537:SF26">
    <property type="entry name" value="GLYCINE CLEAVAGE SYSTEM TRANSCRIPTIONAL ACTIVATOR"/>
    <property type="match status" value="1"/>
</dbReference>
<dbReference type="InterPro" id="IPR036390">
    <property type="entry name" value="WH_DNA-bd_sf"/>
</dbReference>
<comment type="similarity">
    <text evidence="1">Belongs to the LysR transcriptional regulatory family.</text>
</comment>
<evidence type="ECO:0000256" key="3">
    <source>
        <dbReference type="ARBA" id="ARBA00023125"/>
    </source>
</evidence>
<protein>
    <submittedName>
        <fullName evidence="6">LysR family transcriptional regulator</fullName>
    </submittedName>
</protein>
<dbReference type="EMBL" id="LFKP01000003">
    <property type="protein sequence ID" value="OHV98066.1"/>
    <property type="molecule type" value="Genomic_DNA"/>
</dbReference>
<keyword evidence="2" id="KW-0805">Transcription regulation</keyword>
<dbReference type="SUPFAM" id="SSF53850">
    <property type="entry name" value="Periplasmic binding protein-like II"/>
    <property type="match status" value="1"/>
</dbReference>
<keyword evidence="4" id="KW-0804">Transcription</keyword>
<gene>
    <name evidence="6" type="ORF">AKG95_02020</name>
</gene>
<dbReference type="Gene3D" id="1.10.10.10">
    <property type="entry name" value="Winged helix-like DNA-binding domain superfamily/Winged helix DNA-binding domain"/>
    <property type="match status" value="1"/>
</dbReference>
<dbReference type="RefSeq" id="WP_071075251.1">
    <property type="nucleotide sequence ID" value="NZ_LFKP01000003.1"/>
</dbReference>
<reference evidence="6 7" key="1">
    <citation type="submission" date="2015-06" db="EMBL/GenBank/DDBJ databases">
        <title>Draft genome sequencing of a biphenyl-degrading bacterium, Janthinobacterium lividum MEG1.</title>
        <authorList>
            <person name="Shimodaira J."/>
            <person name="Hatta T."/>
        </authorList>
    </citation>
    <scope>NUCLEOTIDE SEQUENCE [LARGE SCALE GENOMIC DNA]</scope>
    <source>
        <strain evidence="6 7">MEG1</strain>
    </source>
</reference>
<dbReference type="InterPro" id="IPR058163">
    <property type="entry name" value="LysR-type_TF_proteobact-type"/>
</dbReference>
<dbReference type="InterPro" id="IPR036388">
    <property type="entry name" value="WH-like_DNA-bd_sf"/>
</dbReference>
<evidence type="ECO:0000256" key="1">
    <source>
        <dbReference type="ARBA" id="ARBA00009437"/>
    </source>
</evidence>
<dbReference type="PRINTS" id="PR00039">
    <property type="entry name" value="HTHLYSR"/>
</dbReference>
<feature type="domain" description="HTH lysR-type" evidence="5">
    <location>
        <begin position="6"/>
        <end position="63"/>
    </location>
</feature>
<accession>A0A1S1UCM7</accession>
<dbReference type="Pfam" id="PF03466">
    <property type="entry name" value="LysR_substrate"/>
    <property type="match status" value="1"/>
</dbReference>
<dbReference type="GO" id="GO:0006351">
    <property type="term" value="P:DNA-templated transcription"/>
    <property type="evidence" value="ECO:0007669"/>
    <property type="project" value="TreeGrafter"/>
</dbReference>
<proteinExistence type="inferred from homology"/>
<evidence type="ECO:0000256" key="4">
    <source>
        <dbReference type="ARBA" id="ARBA00023163"/>
    </source>
</evidence>
<dbReference type="Gene3D" id="3.40.190.10">
    <property type="entry name" value="Periplasmic binding protein-like II"/>
    <property type="match status" value="2"/>
</dbReference>
<evidence type="ECO:0000313" key="7">
    <source>
        <dbReference type="Proteomes" id="UP000179840"/>
    </source>
</evidence>
<dbReference type="InterPro" id="IPR000847">
    <property type="entry name" value="LysR_HTH_N"/>
</dbReference>
<comment type="caution">
    <text evidence="6">The sequence shown here is derived from an EMBL/GenBank/DDBJ whole genome shotgun (WGS) entry which is preliminary data.</text>
</comment>
<evidence type="ECO:0000259" key="5">
    <source>
        <dbReference type="PROSITE" id="PS50931"/>
    </source>
</evidence>
<dbReference type="SUPFAM" id="SSF46785">
    <property type="entry name" value="Winged helix' DNA-binding domain"/>
    <property type="match status" value="1"/>
</dbReference>
<dbReference type="Pfam" id="PF00126">
    <property type="entry name" value="HTH_1"/>
    <property type="match status" value="1"/>
</dbReference>
<dbReference type="AlphaFoldDB" id="A0A1S1UCM7"/>
<evidence type="ECO:0000313" key="6">
    <source>
        <dbReference type="EMBL" id="OHV98066.1"/>
    </source>
</evidence>
<dbReference type="GO" id="GO:0043565">
    <property type="term" value="F:sequence-specific DNA binding"/>
    <property type="evidence" value="ECO:0007669"/>
    <property type="project" value="TreeGrafter"/>
</dbReference>
<dbReference type="GO" id="GO:0003700">
    <property type="term" value="F:DNA-binding transcription factor activity"/>
    <property type="evidence" value="ECO:0007669"/>
    <property type="project" value="InterPro"/>
</dbReference>
<keyword evidence="3" id="KW-0238">DNA-binding</keyword>
<dbReference type="InterPro" id="IPR005119">
    <property type="entry name" value="LysR_subst-bd"/>
</dbReference>
<dbReference type="Proteomes" id="UP000179840">
    <property type="component" value="Unassembled WGS sequence"/>
</dbReference>
<dbReference type="FunFam" id="1.10.10.10:FF:000038">
    <property type="entry name" value="Glycine cleavage system transcriptional activator"/>
    <property type="match status" value="1"/>
</dbReference>
<evidence type="ECO:0000256" key="2">
    <source>
        <dbReference type="ARBA" id="ARBA00023015"/>
    </source>
</evidence>
<dbReference type="PANTHER" id="PTHR30537">
    <property type="entry name" value="HTH-TYPE TRANSCRIPTIONAL REGULATOR"/>
    <property type="match status" value="1"/>
</dbReference>
<dbReference type="PROSITE" id="PS50931">
    <property type="entry name" value="HTH_LYSR"/>
    <property type="match status" value="1"/>
</dbReference>